<dbReference type="SMART" id="SM00953">
    <property type="entry name" value="RES"/>
    <property type="match status" value="1"/>
</dbReference>
<dbReference type="EMBL" id="LGVG01000010">
    <property type="protein sequence ID" value="KNE27911.1"/>
    <property type="molecule type" value="Genomic_DNA"/>
</dbReference>
<evidence type="ECO:0000259" key="2">
    <source>
        <dbReference type="SMART" id="SM00953"/>
    </source>
</evidence>
<dbReference type="AlphaFoldDB" id="A0AAW3I563"/>
<name>A0AAW3I563_9BURK</name>
<feature type="domain" description="RES" evidence="2">
    <location>
        <begin position="59"/>
        <end position="203"/>
    </location>
</feature>
<evidence type="ECO:0000256" key="1">
    <source>
        <dbReference type="SAM" id="MobiDB-lite"/>
    </source>
</evidence>
<dbReference type="Pfam" id="PF08808">
    <property type="entry name" value="RES"/>
    <property type="match status" value="1"/>
</dbReference>
<dbReference type="InterPro" id="IPR014914">
    <property type="entry name" value="RES_dom"/>
</dbReference>
<proteinExistence type="predicted"/>
<comment type="caution">
    <text evidence="3">The sequence shown here is derived from an EMBL/GenBank/DDBJ whole genome shotgun (WGS) entry which is preliminary data.</text>
</comment>
<reference evidence="3 4" key="1">
    <citation type="submission" date="2015-07" db="EMBL/GenBank/DDBJ databases">
        <title>Draft genome of Achromobacter spanius.</title>
        <authorList>
            <person name="Wang X."/>
        </authorList>
    </citation>
    <scope>NUCLEOTIDE SEQUENCE [LARGE SCALE GENOMIC DNA]</scope>
    <source>
        <strain evidence="3 4">CGMCC9173</strain>
    </source>
</reference>
<dbReference type="Proteomes" id="UP000037511">
    <property type="component" value="Unassembled WGS sequence"/>
</dbReference>
<gene>
    <name evidence="3" type="ORF">AFM18_10385</name>
</gene>
<accession>A0AAW3I563</accession>
<evidence type="ECO:0000313" key="4">
    <source>
        <dbReference type="Proteomes" id="UP000037511"/>
    </source>
</evidence>
<evidence type="ECO:0000313" key="3">
    <source>
        <dbReference type="EMBL" id="KNE27911.1"/>
    </source>
</evidence>
<sequence>MANRRSRSADSVSMSMEAHPGNATPIPPEVLHATIKTLEAGTILHRVHQGKYRADQFNPGTQGNARFSPIRDAQGAPIPTLYGGATMDCAMMETVFHDVPHAPGFKSLDKRKLEGQVHSCVEVTQDLQLVDLASVPLRKLGVTRRQLIDTEKDQYPVTRQWGKKLHEKHPRVQGLSWISRQDDSARAVVLFGDRIADGTLRPDGESRSLMDDVGAYDALLDLAGRLGVLIVPGKS</sequence>
<protein>
    <recommendedName>
        <fullName evidence="2">RES domain-containing protein</fullName>
    </recommendedName>
</protein>
<feature type="region of interest" description="Disordered" evidence="1">
    <location>
        <begin position="1"/>
        <end position="27"/>
    </location>
</feature>
<organism evidence="3 4">
    <name type="scientific">Achromobacter spanius</name>
    <dbReference type="NCBI Taxonomy" id="217203"/>
    <lineage>
        <taxon>Bacteria</taxon>
        <taxon>Pseudomonadati</taxon>
        <taxon>Pseudomonadota</taxon>
        <taxon>Betaproteobacteria</taxon>
        <taxon>Burkholderiales</taxon>
        <taxon>Alcaligenaceae</taxon>
        <taxon>Achromobacter</taxon>
    </lineage>
</organism>
<dbReference type="RefSeq" id="WP_050446721.1">
    <property type="nucleotide sequence ID" value="NZ_JAOEJJ010000011.1"/>
</dbReference>